<proteinExistence type="predicted"/>
<dbReference type="OrthoDB" id="3925403at2759"/>
<protein>
    <submittedName>
        <fullName evidence="2">Uncharacterized protein</fullName>
    </submittedName>
</protein>
<reference evidence="2" key="1">
    <citation type="journal article" date="2020" name="Stud. Mycol.">
        <title>101 Dothideomycetes genomes: a test case for predicting lifestyles and emergence of pathogens.</title>
        <authorList>
            <person name="Haridas S."/>
            <person name="Albert R."/>
            <person name="Binder M."/>
            <person name="Bloem J."/>
            <person name="Labutti K."/>
            <person name="Salamov A."/>
            <person name="Andreopoulos B."/>
            <person name="Baker S."/>
            <person name="Barry K."/>
            <person name="Bills G."/>
            <person name="Bluhm B."/>
            <person name="Cannon C."/>
            <person name="Castanera R."/>
            <person name="Culley D."/>
            <person name="Daum C."/>
            <person name="Ezra D."/>
            <person name="Gonzalez J."/>
            <person name="Henrissat B."/>
            <person name="Kuo A."/>
            <person name="Liang C."/>
            <person name="Lipzen A."/>
            <person name="Lutzoni F."/>
            <person name="Magnuson J."/>
            <person name="Mondo S."/>
            <person name="Nolan M."/>
            <person name="Ohm R."/>
            <person name="Pangilinan J."/>
            <person name="Park H.-J."/>
            <person name="Ramirez L."/>
            <person name="Alfaro M."/>
            <person name="Sun H."/>
            <person name="Tritt A."/>
            <person name="Yoshinaga Y."/>
            <person name="Zwiers L.-H."/>
            <person name="Turgeon B."/>
            <person name="Goodwin S."/>
            <person name="Spatafora J."/>
            <person name="Crous P."/>
            <person name="Grigoriev I."/>
        </authorList>
    </citation>
    <scope>NUCLEOTIDE SEQUENCE</scope>
    <source>
        <strain evidence="2">CBS 675.92</strain>
    </source>
</reference>
<dbReference type="AlphaFoldDB" id="A0A6A5TV66"/>
<sequence length="97" mass="10582">TPLIIVLLIGRGKSLLFSILACLEGARMTVVVVLYQVLIKDLVGRIRKCGINCIEWKHSESNLVAVVVVSADIVGNIISNRNFLGYVNMLSSKGLLE</sequence>
<accession>A0A6A5TV66</accession>
<dbReference type="EMBL" id="ML976994">
    <property type="protein sequence ID" value="KAF1955659.1"/>
    <property type="molecule type" value="Genomic_DNA"/>
</dbReference>
<keyword evidence="1" id="KW-0812">Transmembrane</keyword>
<dbReference type="Gene3D" id="3.40.50.300">
    <property type="entry name" value="P-loop containing nucleotide triphosphate hydrolases"/>
    <property type="match status" value="1"/>
</dbReference>
<keyword evidence="1" id="KW-1133">Transmembrane helix</keyword>
<evidence type="ECO:0000313" key="3">
    <source>
        <dbReference type="Proteomes" id="UP000800035"/>
    </source>
</evidence>
<evidence type="ECO:0000256" key="1">
    <source>
        <dbReference type="SAM" id="Phobius"/>
    </source>
</evidence>
<gene>
    <name evidence="2" type="ORF">CC80DRAFT_415300</name>
</gene>
<organism evidence="2 3">
    <name type="scientific">Byssothecium circinans</name>
    <dbReference type="NCBI Taxonomy" id="147558"/>
    <lineage>
        <taxon>Eukaryota</taxon>
        <taxon>Fungi</taxon>
        <taxon>Dikarya</taxon>
        <taxon>Ascomycota</taxon>
        <taxon>Pezizomycotina</taxon>
        <taxon>Dothideomycetes</taxon>
        <taxon>Pleosporomycetidae</taxon>
        <taxon>Pleosporales</taxon>
        <taxon>Massarineae</taxon>
        <taxon>Massarinaceae</taxon>
        <taxon>Byssothecium</taxon>
    </lineage>
</organism>
<evidence type="ECO:0000313" key="2">
    <source>
        <dbReference type="EMBL" id="KAF1955659.1"/>
    </source>
</evidence>
<keyword evidence="1" id="KW-0472">Membrane</keyword>
<feature type="transmembrane region" description="Helical" evidence="1">
    <location>
        <begin position="15"/>
        <end position="38"/>
    </location>
</feature>
<dbReference type="Proteomes" id="UP000800035">
    <property type="component" value="Unassembled WGS sequence"/>
</dbReference>
<name>A0A6A5TV66_9PLEO</name>
<feature type="non-terminal residue" evidence="2">
    <location>
        <position position="1"/>
    </location>
</feature>
<keyword evidence="3" id="KW-1185">Reference proteome</keyword>
<dbReference type="InterPro" id="IPR027417">
    <property type="entry name" value="P-loop_NTPase"/>
</dbReference>